<accession>A0ABP0P9M5</accession>
<reference evidence="1 2" key="1">
    <citation type="submission" date="2024-02" db="EMBL/GenBank/DDBJ databases">
        <authorList>
            <person name="Chen Y."/>
            <person name="Shah S."/>
            <person name="Dougan E. K."/>
            <person name="Thang M."/>
            <person name="Chan C."/>
        </authorList>
    </citation>
    <scope>NUCLEOTIDE SEQUENCE [LARGE SCALE GENOMIC DNA]</scope>
</reference>
<protein>
    <submittedName>
        <fullName evidence="1">Uncharacterized protein</fullName>
    </submittedName>
</protein>
<dbReference type="Gene3D" id="1.25.40.10">
    <property type="entry name" value="Tetratricopeptide repeat domain"/>
    <property type="match status" value="1"/>
</dbReference>
<dbReference type="InterPro" id="IPR011990">
    <property type="entry name" value="TPR-like_helical_dom_sf"/>
</dbReference>
<keyword evidence="2" id="KW-1185">Reference proteome</keyword>
<organism evidence="1 2">
    <name type="scientific">Durusdinium trenchii</name>
    <dbReference type="NCBI Taxonomy" id="1381693"/>
    <lineage>
        <taxon>Eukaryota</taxon>
        <taxon>Sar</taxon>
        <taxon>Alveolata</taxon>
        <taxon>Dinophyceae</taxon>
        <taxon>Suessiales</taxon>
        <taxon>Symbiodiniaceae</taxon>
        <taxon>Durusdinium</taxon>
    </lineage>
</organism>
<name>A0ABP0P9M5_9DINO</name>
<gene>
    <name evidence="1" type="ORF">CCMP2556_LOCUS35267</name>
</gene>
<dbReference type="EMBL" id="CAXAMN010022666">
    <property type="protein sequence ID" value="CAK9071749.1"/>
    <property type="molecule type" value="Genomic_DNA"/>
</dbReference>
<sequence>MPPFWHPRGPWRVHADWPEPAEPHTAAVSMQEVSLATCAASVGWPLGSAVPCSEVLRSMARRRRWQPALALLAELRERRLKLDTVCFNIGMHACEQHWEHALQLFADLNNASLPPSVVSYGALFVSLGQGHRWAQVLQLLKPSPQLEA</sequence>
<evidence type="ECO:0000313" key="2">
    <source>
        <dbReference type="Proteomes" id="UP001642484"/>
    </source>
</evidence>
<proteinExistence type="predicted"/>
<dbReference type="Proteomes" id="UP001642484">
    <property type="component" value="Unassembled WGS sequence"/>
</dbReference>
<feature type="non-terminal residue" evidence="1">
    <location>
        <position position="148"/>
    </location>
</feature>
<evidence type="ECO:0000313" key="1">
    <source>
        <dbReference type="EMBL" id="CAK9071749.1"/>
    </source>
</evidence>
<comment type="caution">
    <text evidence="1">The sequence shown here is derived from an EMBL/GenBank/DDBJ whole genome shotgun (WGS) entry which is preliminary data.</text>
</comment>